<evidence type="ECO:0000259" key="10">
    <source>
        <dbReference type="Pfam" id="PF00720"/>
    </source>
</evidence>
<dbReference type="EMBL" id="JASCIS010000058">
    <property type="protein sequence ID" value="MDI3423591.1"/>
    <property type="molecule type" value="Genomic_DNA"/>
</dbReference>
<reference evidence="11 12" key="1">
    <citation type="submission" date="2023-05" db="EMBL/GenBank/DDBJ databases">
        <title>Draft genome sequence of Streptomyces sp. B-S-A12 isolated from a cave soil in Thailand.</title>
        <authorList>
            <person name="Chamroensaksri N."/>
            <person name="Muangham S."/>
        </authorList>
    </citation>
    <scope>NUCLEOTIDE SEQUENCE [LARGE SCALE GENOMIC DNA]</scope>
    <source>
        <strain evidence="11 12">B-S-A12</strain>
    </source>
</reference>
<comment type="subcellular location">
    <subcellularLocation>
        <location evidence="1 8">Secreted</location>
    </subcellularLocation>
</comment>
<organism evidence="11 12">
    <name type="scientific">Streptomyces luteolus</name>
    <dbReference type="NCBI Taxonomy" id="3043615"/>
    <lineage>
        <taxon>Bacteria</taxon>
        <taxon>Bacillati</taxon>
        <taxon>Actinomycetota</taxon>
        <taxon>Actinomycetes</taxon>
        <taxon>Kitasatosporales</taxon>
        <taxon>Streptomycetaceae</taxon>
        <taxon>Streptomyces</taxon>
    </lineage>
</organism>
<evidence type="ECO:0000256" key="4">
    <source>
        <dbReference type="ARBA" id="ARBA00022525"/>
    </source>
</evidence>
<dbReference type="RefSeq" id="WP_282539429.1">
    <property type="nucleotide sequence ID" value="NZ_JASCIS010000058.1"/>
</dbReference>
<dbReference type="PRINTS" id="PR00294">
    <property type="entry name" value="SSBTLNINHBTR"/>
</dbReference>
<feature type="domain" description="Subtilisin inhibitor" evidence="10">
    <location>
        <begin position="46"/>
        <end position="138"/>
    </location>
</feature>
<protein>
    <recommendedName>
        <fullName evidence="8">Probable subtilase-type protease inhibitor</fullName>
    </recommendedName>
</protein>
<feature type="disulfide bond" evidence="8">
    <location>
        <begin position="73"/>
        <end position="88"/>
    </location>
</feature>
<dbReference type="Proteomes" id="UP001237105">
    <property type="component" value="Unassembled WGS sequence"/>
</dbReference>
<keyword evidence="5 8" id="KW-0646">Protease inhibitor</keyword>
<proteinExistence type="inferred from homology"/>
<evidence type="ECO:0000256" key="8">
    <source>
        <dbReference type="HAMAP-Rule" id="MF_00778"/>
    </source>
</evidence>
<comment type="function">
    <text evidence="8">Strong inhibitor of bacterial serine proteases such as subtilisin.</text>
</comment>
<dbReference type="HAMAP" id="MF_00778">
    <property type="entry name" value="SSI"/>
    <property type="match status" value="1"/>
</dbReference>
<keyword evidence="6 8" id="KW-0722">Serine protease inhibitor</keyword>
<dbReference type="InterPro" id="IPR020054">
    <property type="entry name" value="Prot_inh_SSI_I16_CS"/>
</dbReference>
<dbReference type="InterPro" id="IPR000691">
    <property type="entry name" value="Prot_inh_I16_SSI"/>
</dbReference>
<accession>A0ABT6T6S5</accession>
<dbReference type="PROSITE" id="PS51257">
    <property type="entry name" value="PROKAR_LIPOPROTEIN"/>
    <property type="match status" value="1"/>
</dbReference>
<feature type="chain" id="PRO_5044935740" description="Probable subtilase-type protease inhibitor" evidence="8">
    <location>
        <begin position="29"/>
        <end position="154"/>
    </location>
</feature>
<name>A0ABT6T6S5_9ACTN</name>
<feature type="disulfide bond" evidence="8">
    <location>
        <begin position="110"/>
        <end position="140"/>
    </location>
</feature>
<evidence type="ECO:0000256" key="7">
    <source>
        <dbReference type="ARBA" id="ARBA00023157"/>
    </source>
</evidence>
<keyword evidence="7 8" id="KW-1015">Disulfide bond</keyword>
<feature type="signal peptide" evidence="8">
    <location>
        <begin position="1"/>
        <end position="28"/>
    </location>
</feature>
<keyword evidence="12" id="KW-1185">Reference proteome</keyword>
<dbReference type="Pfam" id="PF00720">
    <property type="entry name" value="SSI"/>
    <property type="match status" value="1"/>
</dbReference>
<sequence length="154" mass="15706" precursor="true">MRHVLGTVAAAATAAACLLTATAGTAVAQDRSDRPSVPTLEKGLYAPTDLVLAVGRGADAATITVERTVTLSCAPRPSGTHPDAAAACAELKAVDGRFGDLARTSTNAMCTKQWAPVTVFATGVWEGRRVGWSTTFANGCTRDAALAKSAALAF</sequence>
<dbReference type="Gene3D" id="3.30.350.10">
    <property type="entry name" value="Subtilisin inhibitor-like"/>
    <property type="match status" value="1"/>
</dbReference>
<gene>
    <name evidence="8" type="primary">sti</name>
    <name evidence="11" type="ORF">QIT00_34455</name>
</gene>
<dbReference type="InterPro" id="IPR036819">
    <property type="entry name" value="Subtilisin_inhibitor-like_sf"/>
</dbReference>
<comment type="caution">
    <text evidence="11">The sequence shown here is derived from an EMBL/GenBank/DDBJ whole genome shotgun (WGS) entry which is preliminary data.</text>
</comment>
<keyword evidence="4 8" id="KW-0964">Secreted</keyword>
<evidence type="ECO:0000256" key="9">
    <source>
        <dbReference type="RuleBase" id="RU003471"/>
    </source>
</evidence>
<evidence type="ECO:0000256" key="1">
    <source>
        <dbReference type="ARBA" id="ARBA00004613"/>
    </source>
</evidence>
<dbReference type="InterPro" id="IPR023549">
    <property type="entry name" value="Subtilisin_inhibitor"/>
</dbReference>
<evidence type="ECO:0000256" key="2">
    <source>
        <dbReference type="ARBA" id="ARBA00010472"/>
    </source>
</evidence>
<evidence type="ECO:0000313" key="11">
    <source>
        <dbReference type="EMBL" id="MDI3423591.1"/>
    </source>
</evidence>
<evidence type="ECO:0000256" key="6">
    <source>
        <dbReference type="ARBA" id="ARBA00022900"/>
    </source>
</evidence>
<evidence type="ECO:0000313" key="12">
    <source>
        <dbReference type="Proteomes" id="UP001237105"/>
    </source>
</evidence>
<comment type="similarity">
    <text evidence="2 8 9">Belongs to the protease inhibitor I16 (SSI) family.</text>
</comment>
<dbReference type="GO" id="GO:0030414">
    <property type="term" value="F:peptidase inhibitor activity"/>
    <property type="evidence" value="ECO:0007669"/>
    <property type="project" value="UniProtKB-KW"/>
</dbReference>
<comment type="subunit">
    <text evidence="3 8">Homodimer.</text>
</comment>
<feature type="site" description="Reactive bond" evidence="8">
    <location>
        <begin position="112"/>
        <end position="113"/>
    </location>
</feature>
<dbReference type="PROSITE" id="PS00999">
    <property type="entry name" value="SSI"/>
    <property type="match status" value="1"/>
</dbReference>
<evidence type="ECO:0000256" key="3">
    <source>
        <dbReference type="ARBA" id="ARBA00011738"/>
    </source>
</evidence>
<dbReference type="SUPFAM" id="SSF55399">
    <property type="entry name" value="Subtilisin inhibitor"/>
    <property type="match status" value="1"/>
</dbReference>
<keyword evidence="8" id="KW-0732">Signal</keyword>
<evidence type="ECO:0000256" key="5">
    <source>
        <dbReference type="ARBA" id="ARBA00022690"/>
    </source>
</evidence>